<evidence type="ECO:0000256" key="3">
    <source>
        <dbReference type="ARBA" id="ARBA00022692"/>
    </source>
</evidence>
<dbReference type="RefSeq" id="XP_008289729.1">
    <property type="nucleotide sequence ID" value="XM_008291507.1"/>
</dbReference>
<keyword evidence="3" id="KW-0812">Transmembrane</keyword>
<evidence type="ECO:0000256" key="4">
    <source>
        <dbReference type="ARBA" id="ARBA00022729"/>
    </source>
</evidence>
<keyword evidence="4 7" id="KW-0732">Signal</keyword>
<name>A0A9Y4K9T1_9TELE</name>
<comment type="subcellular location">
    <subcellularLocation>
        <location evidence="1">Membrane</location>
        <topology evidence="1">Single-pass type I membrane protein</topology>
    </subcellularLocation>
</comment>
<gene>
    <name evidence="9" type="primary">LOC103364397</name>
</gene>
<sequence>MGLCAVLIICLSQAELGRVWAQERQDARTDLRTDGDPSGFHRTRRDQQIPQEHREARDTQAEGGGGGGVDISTLPDNMTRIVEDSQRYYRWQSFGPTDRRTEDLWVDLNNLHKSQVRIHGILSNTHRQAARVALSFDFPFYGHYLRQIIVATGALL</sequence>
<evidence type="ECO:0000256" key="6">
    <source>
        <dbReference type="SAM" id="MobiDB-lite"/>
    </source>
</evidence>
<keyword evidence="5" id="KW-0472">Membrane</keyword>
<proteinExistence type="inferred from homology"/>
<reference evidence="9" key="1">
    <citation type="submission" date="2025-08" db="UniProtKB">
        <authorList>
            <consortium name="RefSeq"/>
        </authorList>
    </citation>
    <scope>IDENTIFICATION</scope>
</reference>
<comment type="similarity">
    <text evidence="2">Belongs to the plexin family.</text>
</comment>
<feature type="compositionally biased region" description="Basic and acidic residues" evidence="6">
    <location>
        <begin position="45"/>
        <end position="60"/>
    </location>
</feature>
<evidence type="ECO:0000256" key="7">
    <source>
        <dbReference type="SAM" id="SignalP"/>
    </source>
</evidence>
<evidence type="ECO:0000313" key="8">
    <source>
        <dbReference type="Proteomes" id="UP000694891"/>
    </source>
</evidence>
<evidence type="ECO:0000313" key="9">
    <source>
        <dbReference type="RefSeq" id="XP_008289729.1"/>
    </source>
</evidence>
<feature type="region of interest" description="Disordered" evidence="6">
    <location>
        <begin position="28"/>
        <end position="76"/>
    </location>
</feature>
<dbReference type="Proteomes" id="UP000694891">
    <property type="component" value="Unplaced"/>
</dbReference>
<feature type="chain" id="PRO_5041306384" evidence="7">
    <location>
        <begin position="22"/>
        <end position="156"/>
    </location>
</feature>
<keyword evidence="5" id="KW-1133">Transmembrane helix</keyword>
<keyword evidence="8" id="KW-1185">Reference proteome</keyword>
<dbReference type="AlphaFoldDB" id="A0A9Y4K9T1"/>
<dbReference type="PANTHER" id="PTHR13055">
    <property type="entry name" value="TUMOR ENDOTHELIAL MARKER 7 RELATED"/>
    <property type="match status" value="1"/>
</dbReference>
<dbReference type="InterPro" id="IPR031152">
    <property type="entry name" value="PLXDC"/>
</dbReference>
<dbReference type="GeneID" id="103364397"/>
<feature type="signal peptide" evidence="7">
    <location>
        <begin position="1"/>
        <end position="21"/>
    </location>
</feature>
<dbReference type="GO" id="GO:0016020">
    <property type="term" value="C:membrane"/>
    <property type="evidence" value="ECO:0007669"/>
    <property type="project" value="UniProtKB-SubCell"/>
</dbReference>
<protein>
    <submittedName>
        <fullName evidence="9">Plexin domain-containing protein 1-like</fullName>
    </submittedName>
</protein>
<accession>A0A9Y4K9T1</accession>
<evidence type="ECO:0000256" key="2">
    <source>
        <dbReference type="ARBA" id="ARBA00010297"/>
    </source>
</evidence>
<organism evidence="8 9">
    <name type="scientific">Stegastes partitus</name>
    <name type="common">bicolor damselfish</name>
    <dbReference type="NCBI Taxonomy" id="144197"/>
    <lineage>
        <taxon>Eukaryota</taxon>
        <taxon>Metazoa</taxon>
        <taxon>Chordata</taxon>
        <taxon>Craniata</taxon>
        <taxon>Vertebrata</taxon>
        <taxon>Euteleostomi</taxon>
        <taxon>Actinopterygii</taxon>
        <taxon>Neopterygii</taxon>
        <taxon>Teleostei</taxon>
        <taxon>Neoteleostei</taxon>
        <taxon>Acanthomorphata</taxon>
        <taxon>Ovalentaria</taxon>
        <taxon>Pomacentridae</taxon>
        <taxon>Stegastes</taxon>
    </lineage>
</organism>
<dbReference type="PANTHER" id="PTHR13055:SF10">
    <property type="entry name" value="PLEXIN DOMAIN-CONTAINING PROTEIN 1"/>
    <property type="match status" value="1"/>
</dbReference>
<evidence type="ECO:0000256" key="5">
    <source>
        <dbReference type="ARBA" id="ARBA00022989"/>
    </source>
</evidence>
<evidence type="ECO:0000256" key="1">
    <source>
        <dbReference type="ARBA" id="ARBA00004479"/>
    </source>
</evidence>